<dbReference type="AlphaFoldDB" id="Q2SPB7"/>
<organism evidence="2 3">
    <name type="scientific">Hahella chejuensis (strain KCTC 2396)</name>
    <dbReference type="NCBI Taxonomy" id="349521"/>
    <lineage>
        <taxon>Bacteria</taxon>
        <taxon>Pseudomonadati</taxon>
        <taxon>Pseudomonadota</taxon>
        <taxon>Gammaproteobacteria</taxon>
        <taxon>Oceanospirillales</taxon>
        <taxon>Hahellaceae</taxon>
        <taxon>Hahella</taxon>
    </lineage>
</organism>
<dbReference type="EMBL" id="CP000155">
    <property type="protein sequence ID" value="ABC27507.1"/>
    <property type="molecule type" value="Genomic_DNA"/>
</dbReference>
<reference evidence="2 3" key="1">
    <citation type="journal article" date="2005" name="Nucleic Acids Res.">
        <title>Genomic blueprint of Hahella chejuensis, a marine microbe producing an algicidal agent.</title>
        <authorList>
            <person name="Jeong H."/>
            <person name="Yim J.H."/>
            <person name="Lee C."/>
            <person name="Choi S.-H."/>
            <person name="Park Y.K."/>
            <person name="Yoon S.H."/>
            <person name="Hur C.-G."/>
            <person name="Kang H.-Y."/>
            <person name="Kim D."/>
            <person name="Lee H.H."/>
            <person name="Park K.H."/>
            <person name="Park S.-H."/>
            <person name="Park H.-S."/>
            <person name="Lee H.K."/>
            <person name="Oh T.K."/>
            <person name="Kim J.F."/>
        </authorList>
    </citation>
    <scope>NUCLEOTIDE SEQUENCE [LARGE SCALE GENOMIC DNA]</scope>
    <source>
        <strain evidence="2 3">KCTC 2396</strain>
    </source>
</reference>
<feature type="domain" description="EamA" evidence="1">
    <location>
        <begin position="7"/>
        <end position="80"/>
    </location>
</feature>
<accession>Q2SPB7</accession>
<dbReference type="Proteomes" id="UP000000238">
    <property type="component" value="Chromosome"/>
</dbReference>
<proteinExistence type="predicted"/>
<dbReference type="OrthoDB" id="6077724at2"/>
<evidence type="ECO:0000313" key="3">
    <source>
        <dbReference type="Proteomes" id="UP000000238"/>
    </source>
</evidence>
<dbReference type="InterPro" id="IPR000620">
    <property type="entry name" value="EamA_dom"/>
</dbReference>
<dbReference type="GO" id="GO:0016020">
    <property type="term" value="C:membrane"/>
    <property type="evidence" value="ECO:0007669"/>
    <property type="project" value="InterPro"/>
</dbReference>
<name>Q2SPB7_HAHCH</name>
<sequence length="94" mass="10015">MLLTAPNISYLLGLGVIATFVPNMLNNLSSMKLNPTVHNIIGMSTPISASIMAWIFLGEEQDALALIAMLVTVSGIFLSMRTPVKKPVAATEQA</sequence>
<evidence type="ECO:0000313" key="2">
    <source>
        <dbReference type="EMBL" id="ABC27507.1"/>
    </source>
</evidence>
<keyword evidence="3" id="KW-1185">Reference proteome</keyword>
<dbReference type="HOGENOM" id="CLU_2382106_0_0_6"/>
<dbReference type="SUPFAM" id="SSF103481">
    <property type="entry name" value="Multidrug resistance efflux transporter EmrE"/>
    <property type="match status" value="1"/>
</dbReference>
<dbReference type="STRING" id="349521.HCH_00604"/>
<dbReference type="InterPro" id="IPR037185">
    <property type="entry name" value="EmrE-like"/>
</dbReference>
<protein>
    <recommendedName>
        <fullName evidence="1">EamA domain-containing protein</fullName>
    </recommendedName>
</protein>
<dbReference type="RefSeq" id="WP_011394584.1">
    <property type="nucleotide sequence ID" value="NC_007645.1"/>
</dbReference>
<dbReference type="KEGG" id="hch:HCH_00604"/>
<gene>
    <name evidence="2" type="ordered locus">HCH_00604</name>
</gene>
<evidence type="ECO:0000259" key="1">
    <source>
        <dbReference type="Pfam" id="PF00892"/>
    </source>
</evidence>
<dbReference type="Pfam" id="PF00892">
    <property type="entry name" value="EamA"/>
    <property type="match status" value="1"/>
</dbReference>